<dbReference type="GO" id="GO:0005576">
    <property type="term" value="C:extracellular region"/>
    <property type="evidence" value="ECO:0007669"/>
    <property type="project" value="TreeGrafter"/>
</dbReference>
<evidence type="ECO:0000256" key="9">
    <source>
        <dbReference type="PROSITE-ProRule" id="PRU00555"/>
    </source>
</evidence>
<comment type="caution">
    <text evidence="12">The sequence shown here is derived from an EMBL/GenBank/DDBJ whole genome shotgun (WGS) entry which is preliminary data.</text>
</comment>
<dbReference type="PROSITE" id="PS51210">
    <property type="entry name" value="PLA2C"/>
    <property type="match status" value="1"/>
</dbReference>
<evidence type="ECO:0000256" key="5">
    <source>
        <dbReference type="ARBA" id="ARBA00022963"/>
    </source>
</evidence>
<comment type="similarity">
    <text evidence="1 10">Belongs to the lysophospholipase family.</text>
</comment>
<dbReference type="GO" id="GO:0004623">
    <property type="term" value="F:phospholipase A2 activity"/>
    <property type="evidence" value="ECO:0007669"/>
    <property type="project" value="TreeGrafter"/>
</dbReference>
<dbReference type="GO" id="GO:0004622">
    <property type="term" value="F:phosphatidylcholine lysophospholipase activity"/>
    <property type="evidence" value="ECO:0007669"/>
    <property type="project" value="UniProtKB-EC"/>
</dbReference>
<name>A0AAI9X002_9ASCO</name>
<dbReference type="GO" id="GO:0005829">
    <property type="term" value="C:cytosol"/>
    <property type="evidence" value="ECO:0007669"/>
    <property type="project" value="TreeGrafter"/>
</dbReference>
<dbReference type="EMBL" id="JAHUZD010000019">
    <property type="protein sequence ID" value="KAI3406907.2"/>
    <property type="molecule type" value="Genomic_DNA"/>
</dbReference>
<dbReference type="AlphaFoldDB" id="A0AAI9X002"/>
<feature type="domain" description="PLA2c" evidence="11">
    <location>
        <begin position="35"/>
        <end position="586"/>
    </location>
</feature>
<evidence type="ECO:0000256" key="10">
    <source>
        <dbReference type="RuleBase" id="RU362103"/>
    </source>
</evidence>
<dbReference type="CDD" id="cd07203">
    <property type="entry name" value="cPLA2_Fungal_PLB"/>
    <property type="match status" value="1"/>
</dbReference>
<dbReference type="Proteomes" id="UP001202479">
    <property type="component" value="Unassembled WGS sequence"/>
</dbReference>
<feature type="chain" id="PRO_5042314925" description="Lysophospholipase" evidence="10">
    <location>
        <begin position="23"/>
        <end position="636"/>
    </location>
</feature>
<dbReference type="InterPro" id="IPR016035">
    <property type="entry name" value="Acyl_Trfase/lysoPLipase"/>
</dbReference>
<keyword evidence="5 9" id="KW-0442">Lipid degradation</keyword>
<proteinExistence type="inferred from homology"/>
<evidence type="ECO:0000256" key="4">
    <source>
        <dbReference type="ARBA" id="ARBA00022801"/>
    </source>
</evidence>
<evidence type="ECO:0000256" key="3">
    <source>
        <dbReference type="ARBA" id="ARBA00022729"/>
    </source>
</evidence>
<evidence type="ECO:0000313" key="13">
    <source>
        <dbReference type="Proteomes" id="UP001202479"/>
    </source>
</evidence>
<organism evidence="12 13">
    <name type="scientific">Candida oxycetoniae</name>
    <dbReference type="NCBI Taxonomy" id="497107"/>
    <lineage>
        <taxon>Eukaryota</taxon>
        <taxon>Fungi</taxon>
        <taxon>Dikarya</taxon>
        <taxon>Ascomycota</taxon>
        <taxon>Saccharomycotina</taxon>
        <taxon>Pichiomycetes</taxon>
        <taxon>Debaryomycetaceae</taxon>
        <taxon>Candida/Lodderomyces clade</taxon>
        <taxon>Candida</taxon>
    </lineage>
</organism>
<evidence type="ECO:0000256" key="6">
    <source>
        <dbReference type="ARBA" id="ARBA00023098"/>
    </source>
</evidence>
<comment type="catalytic activity">
    <reaction evidence="10">
        <text>a 1-acyl-sn-glycero-3-phosphocholine + H2O = sn-glycerol 3-phosphocholine + a fatty acid + H(+)</text>
        <dbReference type="Rhea" id="RHEA:15177"/>
        <dbReference type="ChEBI" id="CHEBI:15377"/>
        <dbReference type="ChEBI" id="CHEBI:15378"/>
        <dbReference type="ChEBI" id="CHEBI:16870"/>
        <dbReference type="ChEBI" id="CHEBI:28868"/>
        <dbReference type="ChEBI" id="CHEBI:58168"/>
        <dbReference type="EC" id="3.1.1.5"/>
    </reaction>
</comment>
<dbReference type="PANTHER" id="PTHR10728">
    <property type="entry name" value="CYTOSOLIC PHOSPHOLIPASE A2"/>
    <property type="match status" value="1"/>
</dbReference>
<evidence type="ECO:0000256" key="1">
    <source>
        <dbReference type="ARBA" id="ARBA00008780"/>
    </source>
</evidence>
<dbReference type="GO" id="GO:0005886">
    <property type="term" value="C:plasma membrane"/>
    <property type="evidence" value="ECO:0007669"/>
    <property type="project" value="TreeGrafter"/>
</dbReference>
<keyword evidence="6 9" id="KW-0443">Lipid metabolism</keyword>
<accession>A0AAI9X002</accession>
<dbReference type="FunFam" id="3.40.1090.10:FF:000010">
    <property type="entry name" value="Lysophospholipase"/>
    <property type="match status" value="1"/>
</dbReference>
<comment type="function">
    <text evidence="8">Catalyzes the release of fatty acids from lysophospholipids. Phospholipase B may well contribute to pathogenicity by abetting the fungus in damaging and traversing host cell membranes, processes which likely increase the rapidity of disseminated infection.</text>
</comment>
<evidence type="ECO:0000259" key="11">
    <source>
        <dbReference type="PROSITE" id="PS51210"/>
    </source>
</evidence>
<protein>
    <recommendedName>
        <fullName evidence="2 10">Lysophospholipase</fullName>
        <ecNumber evidence="2 10">3.1.1.5</ecNumber>
    </recommendedName>
</protein>
<evidence type="ECO:0000313" key="12">
    <source>
        <dbReference type="EMBL" id="KAI3406907.2"/>
    </source>
</evidence>
<keyword evidence="13" id="KW-1185">Reference proteome</keyword>
<dbReference type="PANTHER" id="PTHR10728:SF33">
    <property type="entry name" value="LYSOPHOSPHOLIPASE 1-RELATED"/>
    <property type="match status" value="1"/>
</dbReference>
<dbReference type="RefSeq" id="XP_049182652.1">
    <property type="nucleotide sequence ID" value="XM_049323151.1"/>
</dbReference>
<dbReference type="Pfam" id="PF01735">
    <property type="entry name" value="PLA2_B"/>
    <property type="match status" value="1"/>
</dbReference>
<keyword evidence="3 10" id="KW-0732">Signal</keyword>
<keyword evidence="7" id="KW-0325">Glycoprotein</keyword>
<dbReference type="SUPFAM" id="SSF52151">
    <property type="entry name" value="FabD/lysophospholipase-like"/>
    <property type="match status" value="1"/>
</dbReference>
<dbReference type="EC" id="3.1.1.5" evidence="2 10"/>
<dbReference type="InterPro" id="IPR002642">
    <property type="entry name" value="LysoPLipase_cat_dom"/>
</dbReference>
<feature type="signal peptide" evidence="10">
    <location>
        <begin position="1"/>
        <end position="22"/>
    </location>
</feature>
<dbReference type="SMART" id="SM00022">
    <property type="entry name" value="PLAc"/>
    <property type="match status" value="1"/>
</dbReference>
<reference evidence="12" key="1">
    <citation type="journal article" date="2022" name="DNA Res.">
        <title>Genome analysis of five recently described species of the CUG-Ser clade uncovers Candida theae as a new hybrid lineage with pathogenic potential in the Candida parapsilosis species complex.</title>
        <authorList>
            <person name="Mixao V."/>
            <person name="Del Olmo V."/>
            <person name="Hegedusova E."/>
            <person name="Saus E."/>
            <person name="Pryszcz L."/>
            <person name="Cillingova A."/>
            <person name="Nosek J."/>
            <person name="Gabaldon T."/>
        </authorList>
    </citation>
    <scope>NUCLEOTIDE SEQUENCE</scope>
    <source>
        <strain evidence="12">CBS 10844</strain>
    </source>
</reference>
<dbReference type="GO" id="GO:0005783">
    <property type="term" value="C:endoplasmic reticulum"/>
    <property type="evidence" value="ECO:0007669"/>
    <property type="project" value="TreeGrafter"/>
</dbReference>
<sequence length="636" mass="71014">MFGRNLVTWSLLVCYIASLVQSWSPTDSYAPGSVDCPSDKDLVRIADSISDEEKSWLEGRDSITRDKLSQFLNHANMTDIDVDAYAKGNRSIHIGLAFSGGGYRAMLNGAGQLSALDSRTRNNDFNEQNSSISGLGGLLDATTYIAGLSGGSWLVGSIVMNNFTSVQQIVDQNKIWDLTRSIFNYGKFNIKKSYKYYKGISDDIEAKRKAGFELTLTDTWGRALSHQFFTTLDDYGASMTFSSLQDWPIFTEHNMPFPIILSDARAPNTKIISLNSSLNEFNAFEMGSWDPSIYQFTQIKYLGTQVRDGETNGSCIGGFDNAGFIMGSSSTLFNAIIFQVNTTTIPKALKTIITSILQDVSKHEDDVAMYKPNPFYDTTAGFSTNIAQNDSYTLVDGGEDGENIPLYPLFQPARDVDVVFAFDNSADTPQNWPNGSSLVESYNRQFGVEGNNTIFPYVPDTNTFVNKNLTAKPTFFGCNAKNLTSLARNNKTDVYDVPLLVYIANRPFSYFTNTSTEKMKYDNKERNSIITNGFEVASRYNLTLDPEWPACVGCAIIRRTQERNGEEQSEQCKQCFERYCWDGSLDTSDADDKMFYTDQGTTSEQEGLKKTNSGNKATLNWSLWFGLLAMSLVFFR</sequence>
<evidence type="ECO:0000256" key="2">
    <source>
        <dbReference type="ARBA" id="ARBA00013274"/>
    </source>
</evidence>
<keyword evidence="4 9" id="KW-0378">Hydrolase</keyword>
<dbReference type="Gene3D" id="3.40.1090.10">
    <property type="entry name" value="Cytosolic phospholipase A2 catalytic domain"/>
    <property type="match status" value="1"/>
</dbReference>
<dbReference type="GO" id="GO:0046475">
    <property type="term" value="P:glycerophospholipid catabolic process"/>
    <property type="evidence" value="ECO:0007669"/>
    <property type="project" value="TreeGrafter"/>
</dbReference>
<evidence type="ECO:0000256" key="7">
    <source>
        <dbReference type="ARBA" id="ARBA00023180"/>
    </source>
</evidence>
<evidence type="ECO:0000256" key="8">
    <source>
        <dbReference type="ARBA" id="ARBA00059407"/>
    </source>
</evidence>
<dbReference type="GeneID" id="73377816"/>
<gene>
    <name evidence="12" type="ORF">KGF56_000199</name>
</gene>